<evidence type="ECO:0000313" key="3">
    <source>
        <dbReference type="Proteomes" id="UP001465976"/>
    </source>
</evidence>
<keyword evidence="3" id="KW-1185">Reference proteome</keyword>
<feature type="non-terminal residue" evidence="2">
    <location>
        <position position="177"/>
    </location>
</feature>
<proteinExistence type="predicted"/>
<name>A0ABR3F8E4_9AGAR</name>
<evidence type="ECO:0000256" key="1">
    <source>
        <dbReference type="SAM" id="MobiDB-lite"/>
    </source>
</evidence>
<organism evidence="2 3">
    <name type="scientific">Marasmius crinis-equi</name>
    <dbReference type="NCBI Taxonomy" id="585013"/>
    <lineage>
        <taxon>Eukaryota</taxon>
        <taxon>Fungi</taxon>
        <taxon>Dikarya</taxon>
        <taxon>Basidiomycota</taxon>
        <taxon>Agaricomycotina</taxon>
        <taxon>Agaricomycetes</taxon>
        <taxon>Agaricomycetidae</taxon>
        <taxon>Agaricales</taxon>
        <taxon>Marasmiineae</taxon>
        <taxon>Marasmiaceae</taxon>
        <taxon>Marasmius</taxon>
    </lineage>
</organism>
<dbReference type="EMBL" id="JBAHYK010000753">
    <property type="protein sequence ID" value="KAL0571540.1"/>
    <property type="molecule type" value="Genomic_DNA"/>
</dbReference>
<evidence type="ECO:0000313" key="2">
    <source>
        <dbReference type="EMBL" id="KAL0571540.1"/>
    </source>
</evidence>
<feature type="region of interest" description="Disordered" evidence="1">
    <location>
        <begin position="117"/>
        <end position="139"/>
    </location>
</feature>
<accession>A0ABR3F8E4</accession>
<comment type="caution">
    <text evidence="2">The sequence shown here is derived from an EMBL/GenBank/DDBJ whole genome shotgun (WGS) entry which is preliminary data.</text>
</comment>
<protein>
    <submittedName>
        <fullName evidence="2">Uncharacterized protein</fullName>
    </submittedName>
</protein>
<sequence>MRVGTPQKECEKCYPLIDPIPAVVPGAPASLDNHSLAVVLSTANRPQNIPQSFESETDAQNAALIFPGYMSYGGNASTPTPVGYNEVGQLHLVGGLHPVHRDAHYENNQVLMFPSVPSPTSSISSNARDHSHRTPNVEVPATGHHKLRQLVARDHPFGSVLFRDACRMVLPRNITSS</sequence>
<gene>
    <name evidence="2" type="ORF">V5O48_010424</name>
</gene>
<dbReference type="Proteomes" id="UP001465976">
    <property type="component" value="Unassembled WGS sequence"/>
</dbReference>
<reference evidence="2 3" key="1">
    <citation type="submission" date="2024-02" db="EMBL/GenBank/DDBJ databases">
        <title>A draft genome for the cacao thread blight pathogen Marasmius crinis-equi.</title>
        <authorList>
            <person name="Cohen S.P."/>
            <person name="Baruah I.K."/>
            <person name="Amoako-Attah I."/>
            <person name="Bukari Y."/>
            <person name="Meinhardt L.W."/>
            <person name="Bailey B.A."/>
        </authorList>
    </citation>
    <scope>NUCLEOTIDE SEQUENCE [LARGE SCALE GENOMIC DNA]</scope>
    <source>
        <strain evidence="2 3">GH-76</strain>
    </source>
</reference>